<feature type="region of interest" description="Disordered" evidence="1">
    <location>
        <begin position="1"/>
        <end position="26"/>
    </location>
</feature>
<feature type="transmembrane region" description="Helical" evidence="2">
    <location>
        <begin position="123"/>
        <end position="146"/>
    </location>
</feature>
<keyword evidence="2" id="KW-0812">Transmembrane</keyword>
<organism evidence="3 4">
    <name type="scientific">Microbispora oryzae</name>
    <dbReference type="NCBI Taxonomy" id="2806554"/>
    <lineage>
        <taxon>Bacteria</taxon>
        <taxon>Bacillati</taxon>
        <taxon>Actinomycetota</taxon>
        <taxon>Actinomycetes</taxon>
        <taxon>Streptosporangiales</taxon>
        <taxon>Streptosporangiaceae</taxon>
        <taxon>Microbispora</taxon>
    </lineage>
</organism>
<protein>
    <submittedName>
        <fullName evidence="3">VWA domain-containing protein</fullName>
    </submittedName>
</protein>
<gene>
    <name evidence="3" type="ORF">JOL79_12615</name>
</gene>
<proteinExistence type="predicted"/>
<dbReference type="InterPro" id="IPR036465">
    <property type="entry name" value="vWFA_dom_sf"/>
</dbReference>
<dbReference type="CDD" id="cd00198">
    <property type="entry name" value="vWFA"/>
    <property type="match status" value="1"/>
</dbReference>
<name>A0A940WIN2_9ACTN</name>
<keyword evidence="2" id="KW-1133">Transmembrane helix</keyword>
<dbReference type="AlphaFoldDB" id="A0A940WIN2"/>
<evidence type="ECO:0000313" key="4">
    <source>
        <dbReference type="Proteomes" id="UP000674234"/>
    </source>
</evidence>
<dbReference type="SUPFAM" id="SSF53300">
    <property type="entry name" value="vWA-like"/>
    <property type="match status" value="1"/>
</dbReference>
<evidence type="ECO:0000256" key="2">
    <source>
        <dbReference type="SAM" id="Phobius"/>
    </source>
</evidence>
<accession>A0A940WIN2</accession>
<dbReference type="RefSeq" id="WP_210155941.1">
    <property type="nucleotide sequence ID" value="NZ_JAFCNB010000005.1"/>
</dbReference>
<dbReference type="EMBL" id="JAFCNB010000005">
    <property type="protein sequence ID" value="MBP2704657.1"/>
    <property type="molecule type" value="Genomic_DNA"/>
</dbReference>
<feature type="transmembrane region" description="Helical" evidence="2">
    <location>
        <begin position="57"/>
        <end position="76"/>
    </location>
</feature>
<evidence type="ECO:0000313" key="3">
    <source>
        <dbReference type="EMBL" id="MBP2704657.1"/>
    </source>
</evidence>
<dbReference type="Gene3D" id="3.40.50.410">
    <property type="entry name" value="von Willebrand factor, type A domain"/>
    <property type="match status" value="1"/>
</dbReference>
<evidence type="ECO:0000256" key="1">
    <source>
        <dbReference type="SAM" id="MobiDB-lite"/>
    </source>
</evidence>
<keyword evidence="2" id="KW-0472">Membrane</keyword>
<sequence>MPSPPPSTAGDASGTQGKVTPAGRSTEAAARQTVVTTLVAAAANGFWADFHSFLERLPVPTFVGVLATGVLGGLLLRGRGPAGVLARLAGRLGPPTSKMRDWFLAPLSQRPRMAKALAALRRVLPTVVIAYLSVASGVVVILGVWGASQGVSALVRWVSSPSCADPRELSVITAPENVDALRDAAAAYTDEADGCTPYRISVGAAPSAAEMSDGFTLGWCRDDESFPRLFGRRPDAWIATSTAEVAHVRRMQSPLVSSGQPCDGMAGGRATLSPGPSVAGEQLIVAMLAERADDLKNLPPEQKGDKTLADVVGAIRTRLGMRLVYPQPGLSSAGLIAAARLVGLERPEDTVRSVASDDSADALLCRFKRMTKAEKQGYALLVPAHSVQEYNSGEITNEGCGGMDPKEPRLDEVQPPGMPVLDYPFVDITWPDENAPASRDESAERRLALGRFAGWLAHKHPLFGGPVQPPALRSGADELGDAKDEIARRLHRVDLQFLLDVSGSMSRLLLPTSEALPEIRQTLIEADRLSLSTFWQDKDEGIRISDPTDKEGASQLGRFVGRFRQERSRGRDAPLSNAIDELGRKFGLPGRSVVVVTDGGPFGAEGIPGRAEQDIVRALKRSSSITNLYILVFGHGGCGGRFPQPERPPGSSQHVVCAEIEGGQSPRTGTQAVASALNRAIFTLRGWS</sequence>
<dbReference type="Proteomes" id="UP000674234">
    <property type="component" value="Unassembled WGS sequence"/>
</dbReference>
<reference evidence="3" key="1">
    <citation type="submission" date="2021-02" db="EMBL/GenBank/DDBJ databases">
        <title>Draft genome sequence of Microbispora sp. RL4-1S isolated from rice leaves in Thailand.</title>
        <authorList>
            <person name="Muangham S."/>
            <person name="Duangmal K."/>
        </authorList>
    </citation>
    <scope>NUCLEOTIDE SEQUENCE</scope>
    <source>
        <strain evidence="3">RL4-1S</strain>
    </source>
</reference>
<keyword evidence="4" id="KW-1185">Reference proteome</keyword>
<comment type="caution">
    <text evidence="3">The sequence shown here is derived from an EMBL/GenBank/DDBJ whole genome shotgun (WGS) entry which is preliminary data.</text>
</comment>